<sequence length="31" mass="3562">MNALREDQAALPLHYLVQVLKLSIWNLGIEI</sequence>
<proteinExistence type="predicted"/>
<reference evidence="1" key="2">
    <citation type="journal article" date="2015" name="Data Brief">
        <title>Shoot transcriptome of the giant reed, Arundo donax.</title>
        <authorList>
            <person name="Barrero R.A."/>
            <person name="Guerrero F.D."/>
            <person name="Moolhuijzen P."/>
            <person name="Goolsby J.A."/>
            <person name="Tidwell J."/>
            <person name="Bellgard S.E."/>
            <person name="Bellgard M.I."/>
        </authorList>
    </citation>
    <scope>NUCLEOTIDE SEQUENCE</scope>
    <source>
        <tissue evidence="1">Shoot tissue taken approximately 20 cm above the soil surface</tissue>
    </source>
</reference>
<dbReference type="AlphaFoldDB" id="A0A0A8YL73"/>
<accession>A0A0A8YL73</accession>
<organism evidence="1">
    <name type="scientific">Arundo donax</name>
    <name type="common">Giant reed</name>
    <name type="synonym">Donax arundinaceus</name>
    <dbReference type="NCBI Taxonomy" id="35708"/>
    <lineage>
        <taxon>Eukaryota</taxon>
        <taxon>Viridiplantae</taxon>
        <taxon>Streptophyta</taxon>
        <taxon>Embryophyta</taxon>
        <taxon>Tracheophyta</taxon>
        <taxon>Spermatophyta</taxon>
        <taxon>Magnoliopsida</taxon>
        <taxon>Liliopsida</taxon>
        <taxon>Poales</taxon>
        <taxon>Poaceae</taxon>
        <taxon>PACMAD clade</taxon>
        <taxon>Arundinoideae</taxon>
        <taxon>Arundineae</taxon>
        <taxon>Arundo</taxon>
    </lineage>
</organism>
<protein>
    <submittedName>
        <fullName evidence="1">Uncharacterized protein</fullName>
    </submittedName>
</protein>
<evidence type="ECO:0000313" key="1">
    <source>
        <dbReference type="EMBL" id="JAD27251.1"/>
    </source>
</evidence>
<reference evidence="1" key="1">
    <citation type="submission" date="2014-09" db="EMBL/GenBank/DDBJ databases">
        <authorList>
            <person name="Magalhaes I.L.F."/>
            <person name="Oliveira U."/>
            <person name="Santos F.R."/>
            <person name="Vidigal T.H.D.A."/>
            <person name="Brescovit A.D."/>
            <person name="Santos A.J."/>
        </authorList>
    </citation>
    <scope>NUCLEOTIDE SEQUENCE</scope>
    <source>
        <tissue evidence="1">Shoot tissue taken approximately 20 cm above the soil surface</tissue>
    </source>
</reference>
<dbReference type="EMBL" id="GBRH01270644">
    <property type="protein sequence ID" value="JAD27251.1"/>
    <property type="molecule type" value="Transcribed_RNA"/>
</dbReference>
<name>A0A0A8YL73_ARUDO</name>